<dbReference type="Proteomes" id="UP000298154">
    <property type="component" value="Unassembled WGS sequence"/>
</dbReference>
<protein>
    <submittedName>
        <fullName evidence="3">ROK family transcriptional regulator</fullName>
    </submittedName>
</protein>
<evidence type="ECO:0000313" key="3">
    <source>
        <dbReference type="EMBL" id="TFD65788.1"/>
    </source>
</evidence>
<dbReference type="PANTHER" id="PTHR18964:SF149">
    <property type="entry name" value="BIFUNCTIONAL UDP-N-ACETYLGLUCOSAMINE 2-EPIMERASE_N-ACETYLMANNOSAMINE KINASE"/>
    <property type="match status" value="1"/>
</dbReference>
<comment type="similarity">
    <text evidence="1">Belongs to the ROK (NagC/XylR) family.</text>
</comment>
<dbReference type="Gene3D" id="1.10.10.10">
    <property type="entry name" value="Winged helix-like DNA-binding domain superfamily/Winged helix DNA-binding domain"/>
    <property type="match status" value="1"/>
</dbReference>
<dbReference type="InterPro" id="IPR036388">
    <property type="entry name" value="WH-like_DNA-bd_sf"/>
</dbReference>
<dbReference type="GO" id="GO:0003700">
    <property type="term" value="F:DNA-binding transcription factor activity"/>
    <property type="evidence" value="ECO:0007669"/>
    <property type="project" value="InterPro"/>
</dbReference>
<dbReference type="PANTHER" id="PTHR18964">
    <property type="entry name" value="ROK (REPRESSOR, ORF, KINASE) FAMILY"/>
    <property type="match status" value="1"/>
</dbReference>
<organism evidence="3 4">
    <name type="scientific">Cryobacterium ruanii</name>
    <dbReference type="NCBI Taxonomy" id="1259197"/>
    <lineage>
        <taxon>Bacteria</taxon>
        <taxon>Bacillati</taxon>
        <taxon>Actinomycetota</taxon>
        <taxon>Actinomycetes</taxon>
        <taxon>Micrococcales</taxon>
        <taxon>Microbacteriaceae</taxon>
        <taxon>Cryobacterium</taxon>
    </lineage>
</organism>
<dbReference type="SUPFAM" id="SSF46785">
    <property type="entry name" value="Winged helix' DNA-binding domain"/>
    <property type="match status" value="1"/>
</dbReference>
<sequence>MGDFNRAVMLDCIRRSEGGLSRGALGRLTGLSAQTVSNICRKLLDQGVVREAEKEITGPGKPRTILRLNPGAVLAVGVHLDPAVITFVIIDLAGGVVAHSRRYTPDAADPARTIAEMSQEIERLIRDSGVDRTRITGLGVASPGPIDPVHGTVIDPPNLSGWHRVPLRSALAEKTGLHTIVDKDVTAVAVAEHWFGGASGAGSFVFFYLGTGLGAGLVLDGEIVRGRSHNAGEIGHIVTDPNGALCACGLRGCLAVTCTPASLVAEAEALGLKLTGPAASDVPTSSVNAAHDIDVKFSALCQLSDSGDPAAEEVLERSAVRVANAVSMITNLLDVDRVVFGGPYWSRLRERYLRRIPPLLDGLTAARSIHRVGVVGTGVGEDVGAIGAACLVLDHTLAPRAASLLLAPRAASLLLAE</sequence>
<dbReference type="InterPro" id="IPR000600">
    <property type="entry name" value="ROK"/>
</dbReference>
<dbReference type="Pfam" id="PF00480">
    <property type="entry name" value="ROK"/>
    <property type="match status" value="1"/>
</dbReference>
<gene>
    <name evidence="3" type="ORF">E3T47_08715</name>
</gene>
<dbReference type="InterPro" id="IPR036390">
    <property type="entry name" value="WH_DNA-bd_sf"/>
</dbReference>
<keyword evidence="4" id="KW-1185">Reference proteome</keyword>
<dbReference type="Gene3D" id="3.30.420.40">
    <property type="match status" value="2"/>
</dbReference>
<evidence type="ECO:0000259" key="2">
    <source>
        <dbReference type="Pfam" id="PF12802"/>
    </source>
</evidence>
<dbReference type="InterPro" id="IPR000835">
    <property type="entry name" value="HTH_MarR-typ"/>
</dbReference>
<evidence type="ECO:0000313" key="4">
    <source>
        <dbReference type="Proteomes" id="UP000298154"/>
    </source>
</evidence>
<dbReference type="SUPFAM" id="SSF53067">
    <property type="entry name" value="Actin-like ATPase domain"/>
    <property type="match status" value="1"/>
</dbReference>
<dbReference type="InterPro" id="IPR049874">
    <property type="entry name" value="ROK_cs"/>
</dbReference>
<dbReference type="OrthoDB" id="4083144at2"/>
<feature type="domain" description="HTH marR-type" evidence="2">
    <location>
        <begin position="10"/>
        <end position="51"/>
    </location>
</feature>
<reference evidence="3 4" key="1">
    <citation type="submission" date="2019-03" db="EMBL/GenBank/DDBJ databases">
        <title>Genomics of glacier-inhabiting Cryobacterium strains.</title>
        <authorList>
            <person name="Liu Q."/>
            <person name="Xin Y.-H."/>
        </authorList>
    </citation>
    <scope>NUCLEOTIDE SEQUENCE [LARGE SCALE GENOMIC DNA]</scope>
    <source>
        <strain evidence="3 4">Sr36</strain>
    </source>
</reference>
<dbReference type="PROSITE" id="PS01125">
    <property type="entry name" value="ROK"/>
    <property type="match status" value="1"/>
</dbReference>
<dbReference type="EMBL" id="SOHK01000014">
    <property type="protein sequence ID" value="TFD65788.1"/>
    <property type="molecule type" value="Genomic_DNA"/>
</dbReference>
<accession>A0A4R9AMQ1</accession>
<dbReference type="AlphaFoldDB" id="A0A4R9AMQ1"/>
<dbReference type="Pfam" id="PF12802">
    <property type="entry name" value="MarR_2"/>
    <property type="match status" value="1"/>
</dbReference>
<dbReference type="InterPro" id="IPR043129">
    <property type="entry name" value="ATPase_NBD"/>
</dbReference>
<proteinExistence type="inferred from homology"/>
<evidence type="ECO:0000256" key="1">
    <source>
        <dbReference type="ARBA" id="ARBA00006479"/>
    </source>
</evidence>
<comment type="caution">
    <text evidence="3">The sequence shown here is derived from an EMBL/GenBank/DDBJ whole genome shotgun (WGS) entry which is preliminary data.</text>
</comment>
<name>A0A4R9AMQ1_9MICO</name>